<evidence type="ECO:0000313" key="2">
    <source>
        <dbReference type="Proteomes" id="UP000054248"/>
    </source>
</evidence>
<organism evidence="1 2">
    <name type="scientific">Tulasnella calospora MUT 4182</name>
    <dbReference type="NCBI Taxonomy" id="1051891"/>
    <lineage>
        <taxon>Eukaryota</taxon>
        <taxon>Fungi</taxon>
        <taxon>Dikarya</taxon>
        <taxon>Basidiomycota</taxon>
        <taxon>Agaricomycotina</taxon>
        <taxon>Agaricomycetes</taxon>
        <taxon>Cantharellales</taxon>
        <taxon>Tulasnellaceae</taxon>
        <taxon>Tulasnella</taxon>
    </lineage>
</organism>
<reference evidence="2" key="2">
    <citation type="submission" date="2015-01" db="EMBL/GenBank/DDBJ databases">
        <title>Evolutionary Origins and Diversification of the Mycorrhizal Mutualists.</title>
        <authorList>
            <consortium name="DOE Joint Genome Institute"/>
            <consortium name="Mycorrhizal Genomics Consortium"/>
            <person name="Kohler A."/>
            <person name="Kuo A."/>
            <person name="Nagy L.G."/>
            <person name="Floudas D."/>
            <person name="Copeland A."/>
            <person name="Barry K.W."/>
            <person name="Cichocki N."/>
            <person name="Veneault-Fourrey C."/>
            <person name="LaButti K."/>
            <person name="Lindquist E.A."/>
            <person name="Lipzen A."/>
            <person name="Lundell T."/>
            <person name="Morin E."/>
            <person name="Murat C."/>
            <person name="Riley R."/>
            <person name="Ohm R."/>
            <person name="Sun H."/>
            <person name="Tunlid A."/>
            <person name="Henrissat B."/>
            <person name="Grigoriev I.V."/>
            <person name="Hibbett D.S."/>
            <person name="Martin F."/>
        </authorList>
    </citation>
    <scope>NUCLEOTIDE SEQUENCE [LARGE SCALE GENOMIC DNA]</scope>
    <source>
        <strain evidence="2">MUT 4182</strain>
    </source>
</reference>
<dbReference type="HOGENOM" id="CLU_566339_0_0_1"/>
<dbReference type="SUPFAM" id="SSF52047">
    <property type="entry name" value="RNI-like"/>
    <property type="match status" value="1"/>
</dbReference>
<protein>
    <recommendedName>
        <fullName evidence="3">F-box domain-containing protein</fullName>
    </recommendedName>
</protein>
<keyword evidence="2" id="KW-1185">Reference proteome</keyword>
<dbReference type="OrthoDB" id="4737451at2759"/>
<sequence>MSASAFTLPPELWIQIAYAIKTHRWPGLVEDGGISEQDTNGHSILALQNLSLSSKSLLEITRPILFETITIIGSKADSLDRAKYFGQLLASNPLARNWIKDLTIISPHHGTSSIHAQMSDILFDSLSSDILMQTTSLRSLTLHDVELTHDLLFHLLQLSHSTLQQLILDEVAWSGLEPSSNLVTSIRSQAHTLKTTDLAIRQRLAKGFDPILPIIILFSLSPNLKRLSLDHTSAVYVYHLSSQTPLHNFQSLLYLEVPEPMQSGLEPFMDFLNQCSNIVSMKLIPRWVSVPRELEWPAPIDVTPRLREYSGPYSPARLLLRGRPVEILCIQTGSIIPIFLSQNFLESLNQGSTGIRHLELCGPKWEDKILSSIFSVFRDLESLTLTDVHYQKGSANLLAVFLNTPVYNRLRQLRLSSANPSHDEPPHAPTIQKQRTIVQNATQIYPALEDVSLLSGVFWLRPAESDHWIVNFDKERTRRLFEPKVDSIWRLFNHNGELLRHASLGLNRPGTQP</sequence>
<proteinExistence type="predicted"/>
<dbReference type="AlphaFoldDB" id="A0A0C3QAH6"/>
<dbReference type="InterPro" id="IPR032675">
    <property type="entry name" value="LRR_dom_sf"/>
</dbReference>
<evidence type="ECO:0008006" key="3">
    <source>
        <dbReference type="Google" id="ProtNLM"/>
    </source>
</evidence>
<dbReference type="Gene3D" id="3.80.10.10">
    <property type="entry name" value="Ribonuclease Inhibitor"/>
    <property type="match status" value="1"/>
</dbReference>
<gene>
    <name evidence="1" type="ORF">M407DRAFT_233247</name>
</gene>
<reference evidence="1 2" key="1">
    <citation type="submission" date="2014-04" db="EMBL/GenBank/DDBJ databases">
        <authorList>
            <consortium name="DOE Joint Genome Institute"/>
            <person name="Kuo A."/>
            <person name="Girlanda M."/>
            <person name="Perotto S."/>
            <person name="Kohler A."/>
            <person name="Nagy L.G."/>
            <person name="Floudas D."/>
            <person name="Copeland A."/>
            <person name="Barry K.W."/>
            <person name="Cichocki N."/>
            <person name="Veneault-Fourrey C."/>
            <person name="LaButti K."/>
            <person name="Lindquist E.A."/>
            <person name="Lipzen A."/>
            <person name="Lundell T."/>
            <person name="Morin E."/>
            <person name="Murat C."/>
            <person name="Sun H."/>
            <person name="Tunlid A."/>
            <person name="Henrissat B."/>
            <person name="Grigoriev I.V."/>
            <person name="Hibbett D.S."/>
            <person name="Martin F."/>
            <person name="Nordberg H.P."/>
            <person name="Cantor M.N."/>
            <person name="Hua S.X."/>
        </authorList>
    </citation>
    <scope>NUCLEOTIDE SEQUENCE [LARGE SCALE GENOMIC DNA]</scope>
    <source>
        <strain evidence="1 2">MUT 4182</strain>
    </source>
</reference>
<accession>A0A0C3QAH6</accession>
<dbReference type="Proteomes" id="UP000054248">
    <property type="component" value="Unassembled WGS sequence"/>
</dbReference>
<name>A0A0C3QAH6_9AGAM</name>
<evidence type="ECO:0000313" key="1">
    <source>
        <dbReference type="EMBL" id="KIO27270.1"/>
    </source>
</evidence>
<dbReference type="EMBL" id="KN823011">
    <property type="protein sequence ID" value="KIO27270.1"/>
    <property type="molecule type" value="Genomic_DNA"/>
</dbReference>